<dbReference type="GO" id="GO:0016020">
    <property type="term" value="C:membrane"/>
    <property type="evidence" value="ECO:0007669"/>
    <property type="project" value="InterPro"/>
</dbReference>
<evidence type="ECO:0000313" key="4">
    <source>
        <dbReference type="Proteomes" id="UP000318704"/>
    </source>
</evidence>
<evidence type="ECO:0000256" key="1">
    <source>
        <dbReference type="SAM" id="Phobius"/>
    </source>
</evidence>
<dbReference type="InterPro" id="IPR005074">
    <property type="entry name" value="Peptidase_C39"/>
</dbReference>
<protein>
    <recommendedName>
        <fullName evidence="2">Peptidase C39 domain-containing protein</fullName>
    </recommendedName>
</protein>
<feature type="transmembrane region" description="Helical" evidence="1">
    <location>
        <begin position="395"/>
        <end position="413"/>
    </location>
</feature>
<dbReference type="GO" id="GO:0006508">
    <property type="term" value="P:proteolysis"/>
    <property type="evidence" value="ECO:0007669"/>
    <property type="project" value="InterPro"/>
</dbReference>
<evidence type="ECO:0000259" key="2">
    <source>
        <dbReference type="PROSITE" id="PS50990"/>
    </source>
</evidence>
<dbReference type="GO" id="GO:0005524">
    <property type="term" value="F:ATP binding"/>
    <property type="evidence" value="ECO:0007669"/>
    <property type="project" value="InterPro"/>
</dbReference>
<gene>
    <name evidence="3" type="ORF">V144x_32980</name>
</gene>
<feature type="transmembrane region" description="Helical" evidence="1">
    <location>
        <begin position="420"/>
        <end position="439"/>
    </location>
</feature>
<sequence>MIRNLHFLILLIAILKVTLVVAEEQSINAVIDTIAQSEKNVQNFQYKMTTEPHTVIYDGSKWIVNVSDKDTNPGKSLFPGMFQSASEVTFESSNSQFHATYDVLSESKDPEGKNLFSNREMKYAYDGSQFMQLRLEHLTKELPDWQQPPKNWKSVYTSPPAGIIDLPQNQSKYIQDNLSFMESTAVNCGIGWVTPFVYSMEEPIMKLSDLLQLRLDEGEQVIFQQTTEGLWDIHFGLPYGFRIFYDPVAGRIDKSLWGACIECPVEGGPKFKNMTFTNFAQYYYADSKSLIPNQVIFVKAFGKKEKFVKGRQESGLVMNFTDQALNQNLNENDFRIKFTKGTVVRDYINKKIYTEGDDSTNDVEATQKFLAYHNLLDDSGQRRVGQSPPKRNQNLILINLGILFVILIIIIFLRWKHRKNIISSILLFGSLCLCSSSYADDELSHQHEKRCGQLVTIATLQLYGIEANADLIQQELKVGKRGINLSRIQRVLSAYGIRVIGRKGLDLADYKKYLNKSRIAIVPVAINDKANHYVLLLRRVKDGKLVVVDPLKFVVPVADKANKVLTSMDGICLICEGLDMPHEEYLAQLKKNVSFDKTIINVGDLSILRSQEKPKLHVELSVSNRSNRPVLLDQFKGTCGCLSSSIPSCIIDANSTISMEAIIEKSAWGRGIHSKFLSARYQGEPIAHVEIRANGVQEIDLNGLMIKPEKIEVELSDNEWSGNASLVSGTPLSIRGDDRILDTISVSSSHDWMIITPKRISSDILSMTPQVSVTDKLKRLLRDSSSRVRSTLSIEDSFTSKKTEVPVFISRESTYFFKPTVVSIKPGETTTSLSLHSLSVRNSLEKHLPKITITAPAFSGSTLNSKLHIENGVIRVNLDIPEQMRASRTLLLRVKIEGTNSIDAASTVLRIES</sequence>
<reference evidence="3 4" key="1">
    <citation type="submission" date="2019-03" db="EMBL/GenBank/DDBJ databases">
        <title>Deep-cultivation of Planctomycetes and their phenomic and genomic characterization uncovers novel biology.</title>
        <authorList>
            <person name="Wiegand S."/>
            <person name="Jogler M."/>
            <person name="Boedeker C."/>
            <person name="Pinto D."/>
            <person name="Vollmers J."/>
            <person name="Rivas-Marin E."/>
            <person name="Kohn T."/>
            <person name="Peeters S.H."/>
            <person name="Heuer A."/>
            <person name="Rast P."/>
            <person name="Oberbeckmann S."/>
            <person name="Bunk B."/>
            <person name="Jeske O."/>
            <person name="Meyerdierks A."/>
            <person name="Storesund J.E."/>
            <person name="Kallscheuer N."/>
            <person name="Luecker S."/>
            <person name="Lage O.M."/>
            <person name="Pohl T."/>
            <person name="Merkel B.J."/>
            <person name="Hornburger P."/>
            <person name="Mueller R.-W."/>
            <person name="Bruemmer F."/>
            <person name="Labrenz M."/>
            <person name="Spormann A.M."/>
            <person name="Op den Camp H."/>
            <person name="Overmann J."/>
            <person name="Amann R."/>
            <person name="Jetten M.S.M."/>
            <person name="Mascher T."/>
            <person name="Medema M.H."/>
            <person name="Devos D.P."/>
            <person name="Kaster A.-K."/>
            <person name="Ovreas L."/>
            <person name="Rohde M."/>
            <person name="Galperin M.Y."/>
            <person name="Jogler C."/>
        </authorList>
    </citation>
    <scope>NUCLEOTIDE SEQUENCE [LARGE SCALE GENOMIC DNA]</scope>
    <source>
        <strain evidence="3 4">V144</strain>
    </source>
</reference>
<dbReference type="GO" id="GO:0008233">
    <property type="term" value="F:peptidase activity"/>
    <property type="evidence" value="ECO:0007669"/>
    <property type="project" value="InterPro"/>
</dbReference>
<name>A0A517VXT9_9PLAN</name>
<proteinExistence type="predicted"/>
<dbReference type="AlphaFoldDB" id="A0A517VXT9"/>
<dbReference type="Pfam" id="PF03412">
    <property type="entry name" value="Peptidase_C39"/>
    <property type="match status" value="1"/>
</dbReference>
<dbReference type="Gene3D" id="3.90.70.10">
    <property type="entry name" value="Cysteine proteinases"/>
    <property type="match status" value="1"/>
</dbReference>
<feature type="domain" description="Peptidase C39" evidence="2">
    <location>
        <begin position="446"/>
        <end position="575"/>
    </location>
</feature>
<dbReference type="Proteomes" id="UP000318704">
    <property type="component" value="Chromosome"/>
</dbReference>
<organism evidence="3 4">
    <name type="scientific">Gimesia aquarii</name>
    <dbReference type="NCBI Taxonomy" id="2527964"/>
    <lineage>
        <taxon>Bacteria</taxon>
        <taxon>Pseudomonadati</taxon>
        <taxon>Planctomycetota</taxon>
        <taxon>Planctomycetia</taxon>
        <taxon>Planctomycetales</taxon>
        <taxon>Planctomycetaceae</taxon>
        <taxon>Gimesia</taxon>
    </lineage>
</organism>
<dbReference type="EMBL" id="CP037920">
    <property type="protein sequence ID" value="QDT97816.1"/>
    <property type="molecule type" value="Genomic_DNA"/>
</dbReference>
<dbReference type="RefSeq" id="WP_144986109.1">
    <property type="nucleotide sequence ID" value="NZ_CP037920.1"/>
</dbReference>
<keyword evidence="1" id="KW-0812">Transmembrane</keyword>
<keyword evidence="1" id="KW-1133">Transmembrane helix</keyword>
<dbReference type="KEGG" id="gaw:V144x_32980"/>
<keyword evidence="1" id="KW-0472">Membrane</keyword>
<accession>A0A517VXT9</accession>
<dbReference type="PROSITE" id="PS50990">
    <property type="entry name" value="PEPTIDASE_C39"/>
    <property type="match status" value="1"/>
</dbReference>
<evidence type="ECO:0000313" key="3">
    <source>
        <dbReference type="EMBL" id="QDT97816.1"/>
    </source>
</evidence>